<protein>
    <submittedName>
        <fullName evidence="1">F-box domain-containing protein</fullName>
    </submittedName>
</protein>
<dbReference type="EMBL" id="JACAZE010000005">
    <property type="protein sequence ID" value="KAF7317446.1"/>
    <property type="molecule type" value="Genomic_DNA"/>
</dbReference>
<sequence>MSDNSLPDEILSEILAPRAQNLRRQSTSAYLVVCKSWLRVATPLLYNVVILRSKDQAKALGRTLAGNPELGGFIRKLRLEGGYGPIMQKILASSPNITDLYLTLAIWSPDTTEGLVAGLLLISPRKLILRDIMKKPPKNKHVAALVSTVVDAAKLWENLTELDWPYTHEPRGRQLASALAQHGRITRLAVPTLMSAHVMYDALRWTNCPVTSVVIKDVPPKEKDLEGYFSHPELREMLRESLHKARNNGIRSDDIAQPSLNPSYIPMRDCSEDIQDAIWSRIIYFAMDVPGHVEELPVRNARSLPTTKRKISLLLVCKRFSRIGFQHFYTHFNAKFGNNRSPLEPMRVAFATQWPAIQTFGANNCPFSAVAALAQGSGRSLATLDIGVYDLGDIPLSGLPFQQLTALRRLAWRSNIRFPDHFVIQLDALPALEYLQFEGFDQGTFLAPLVAVALPSLRTFVCDRPMDLTAFFTTHGSKMTELSLGQSETGTGRSFLDMCPKLQILRVGGSSPPSAADLRSSTGNHSLTSLRLSGWWDKRAMHGAWADFLEYFSKDDLRLLALTEIRVRAIEWPLTERDIAKSPFTEWAAELLKREGIQLLDREGKGWRPRLKIRGRA</sequence>
<evidence type="ECO:0000313" key="2">
    <source>
        <dbReference type="Proteomes" id="UP000613580"/>
    </source>
</evidence>
<dbReference type="Proteomes" id="UP000613580">
    <property type="component" value="Unassembled WGS sequence"/>
</dbReference>
<reference evidence="1" key="1">
    <citation type="submission" date="2020-05" db="EMBL/GenBank/DDBJ databases">
        <title>Mycena genomes resolve the evolution of fungal bioluminescence.</title>
        <authorList>
            <person name="Tsai I.J."/>
        </authorList>
    </citation>
    <scope>NUCLEOTIDE SEQUENCE</scope>
    <source>
        <strain evidence="1">110903Hualien_Pintung</strain>
    </source>
</reference>
<dbReference type="SUPFAM" id="SSF52047">
    <property type="entry name" value="RNI-like"/>
    <property type="match status" value="1"/>
</dbReference>
<gene>
    <name evidence="1" type="ORF">HMN09_00481500</name>
</gene>
<proteinExistence type="predicted"/>
<dbReference type="InterPro" id="IPR032675">
    <property type="entry name" value="LRR_dom_sf"/>
</dbReference>
<evidence type="ECO:0000313" key="1">
    <source>
        <dbReference type="EMBL" id="KAF7317446.1"/>
    </source>
</evidence>
<dbReference type="OrthoDB" id="2786563at2759"/>
<dbReference type="Gene3D" id="3.80.10.10">
    <property type="entry name" value="Ribonuclease Inhibitor"/>
    <property type="match status" value="1"/>
</dbReference>
<keyword evidence="2" id="KW-1185">Reference proteome</keyword>
<name>A0A8H6WHX1_MYCCL</name>
<dbReference type="AlphaFoldDB" id="A0A8H6WHX1"/>
<organism evidence="1 2">
    <name type="scientific">Mycena chlorophos</name>
    <name type="common">Agaric fungus</name>
    <name type="synonym">Agaricus chlorophos</name>
    <dbReference type="NCBI Taxonomy" id="658473"/>
    <lineage>
        <taxon>Eukaryota</taxon>
        <taxon>Fungi</taxon>
        <taxon>Dikarya</taxon>
        <taxon>Basidiomycota</taxon>
        <taxon>Agaricomycotina</taxon>
        <taxon>Agaricomycetes</taxon>
        <taxon>Agaricomycetidae</taxon>
        <taxon>Agaricales</taxon>
        <taxon>Marasmiineae</taxon>
        <taxon>Mycenaceae</taxon>
        <taxon>Mycena</taxon>
    </lineage>
</organism>
<comment type="caution">
    <text evidence="1">The sequence shown here is derived from an EMBL/GenBank/DDBJ whole genome shotgun (WGS) entry which is preliminary data.</text>
</comment>
<accession>A0A8H6WHX1</accession>